<dbReference type="Gene3D" id="2.60.40.10">
    <property type="entry name" value="Immunoglobulins"/>
    <property type="match status" value="1"/>
</dbReference>
<reference evidence="6 7" key="1">
    <citation type="journal article" date="2016" name="Nat. Commun.">
        <title>Thousands of microbial genomes shed light on interconnected biogeochemical processes in an aquifer system.</title>
        <authorList>
            <person name="Anantharaman K."/>
            <person name="Brown C.T."/>
            <person name="Hug L.A."/>
            <person name="Sharon I."/>
            <person name="Castelle C.J."/>
            <person name="Probst A.J."/>
            <person name="Thomas B.C."/>
            <person name="Singh A."/>
            <person name="Wilkins M.J."/>
            <person name="Karaoz U."/>
            <person name="Brodie E.L."/>
            <person name="Williams K.H."/>
            <person name="Hubbard S.S."/>
            <person name="Banfield J.F."/>
        </authorList>
    </citation>
    <scope>NUCLEOTIDE SEQUENCE [LARGE SCALE GENOMIC DNA]</scope>
</reference>
<dbReference type="InterPro" id="IPR008969">
    <property type="entry name" value="CarboxyPept-like_regulatory"/>
</dbReference>
<comment type="caution">
    <text evidence="6">The sequence shown here is derived from an EMBL/GenBank/DDBJ whole genome shotgun (WGS) entry which is preliminary data.</text>
</comment>
<dbReference type="InterPro" id="IPR046338">
    <property type="entry name" value="GAIN_dom_sf"/>
</dbReference>
<evidence type="ECO:0000256" key="3">
    <source>
        <dbReference type="SAM" id="Phobius"/>
    </source>
</evidence>
<dbReference type="InterPro" id="IPR036365">
    <property type="entry name" value="PGBD-like_sf"/>
</dbReference>
<dbReference type="InterPro" id="IPR002477">
    <property type="entry name" value="Peptidoglycan-bd-like"/>
</dbReference>
<keyword evidence="3" id="KW-1133">Transmembrane helix</keyword>
<dbReference type="SUPFAM" id="SSF47090">
    <property type="entry name" value="PGBD-like"/>
    <property type="match status" value="1"/>
</dbReference>
<protein>
    <submittedName>
        <fullName evidence="6">Uncharacterized protein</fullName>
    </submittedName>
</protein>
<evidence type="ECO:0000313" key="7">
    <source>
        <dbReference type="Proteomes" id="UP000178349"/>
    </source>
</evidence>
<evidence type="ECO:0000313" key="6">
    <source>
        <dbReference type="EMBL" id="OGH85830.1"/>
    </source>
</evidence>
<keyword evidence="3" id="KW-0812">Transmembrane</keyword>
<keyword evidence="3" id="KW-0472">Membrane</keyword>
<dbReference type="Gene3D" id="2.60.40.1120">
    <property type="entry name" value="Carboxypeptidase-like, regulatory domain"/>
    <property type="match status" value="3"/>
</dbReference>
<dbReference type="SUPFAM" id="SSF49464">
    <property type="entry name" value="Carboxypeptidase regulatory domain-like"/>
    <property type="match status" value="1"/>
</dbReference>
<evidence type="ECO:0000259" key="5">
    <source>
        <dbReference type="Pfam" id="PF13205"/>
    </source>
</evidence>
<dbReference type="InterPro" id="IPR013783">
    <property type="entry name" value="Ig-like_fold"/>
</dbReference>
<evidence type="ECO:0000256" key="1">
    <source>
        <dbReference type="ARBA" id="ARBA00022729"/>
    </source>
</evidence>
<feature type="transmembrane region" description="Helical" evidence="3">
    <location>
        <begin position="20"/>
        <end position="38"/>
    </location>
</feature>
<name>A0A1F6NPZ2_9BACT</name>
<dbReference type="Gene3D" id="2.60.220.50">
    <property type="match status" value="1"/>
</dbReference>
<dbReference type="InterPro" id="IPR013784">
    <property type="entry name" value="Carb-bd-like_fold"/>
</dbReference>
<dbReference type="InterPro" id="IPR032812">
    <property type="entry name" value="SbsA_Ig"/>
</dbReference>
<dbReference type="SUPFAM" id="SSF117074">
    <property type="entry name" value="Hypothetical protein PA1324"/>
    <property type="match status" value="1"/>
</dbReference>
<dbReference type="InterPro" id="IPR036366">
    <property type="entry name" value="PGBDSf"/>
</dbReference>
<feature type="domain" description="SbsA Ig-like" evidence="5">
    <location>
        <begin position="295"/>
        <end position="414"/>
    </location>
</feature>
<dbReference type="GO" id="GO:0030246">
    <property type="term" value="F:carbohydrate binding"/>
    <property type="evidence" value="ECO:0007669"/>
    <property type="project" value="InterPro"/>
</dbReference>
<proteinExistence type="predicted"/>
<feature type="compositionally biased region" description="Polar residues" evidence="2">
    <location>
        <begin position="1611"/>
        <end position="1624"/>
    </location>
</feature>
<keyword evidence="1" id="KW-0732">Signal</keyword>
<dbReference type="EMBL" id="MFQW01000036">
    <property type="protein sequence ID" value="OGH85830.1"/>
    <property type="molecule type" value="Genomic_DNA"/>
</dbReference>
<dbReference type="Gene3D" id="1.10.101.10">
    <property type="entry name" value="PGBD-like superfamily/PGBD"/>
    <property type="match status" value="1"/>
</dbReference>
<gene>
    <name evidence="6" type="ORF">A2493_02270</name>
</gene>
<feature type="domain" description="Peptidoglycan binding-like" evidence="4">
    <location>
        <begin position="2070"/>
        <end position="2128"/>
    </location>
</feature>
<organism evidence="6 7">
    <name type="scientific">Candidatus Magasanikbacteria bacterium RIFOXYC12_FULL_33_11</name>
    <dbReference type="NCBI Taxonomy" id="1798701"/>
    <lineage>
        <taxon>Bacteria</taxon>
        <taxon>Candidatus Magasanikiibacteriota</taxon>
    </lineage>
</organism>
<feature type="domain" description="SbsA Ig-like" evidence="5">
    <location>
        <begin position="168"/>
        <end position="278"/>
    </location>
</feature>
<evidence type="ECO:0000259" key="4">
    <source>
        <dbReference type="Pfam" id="PF01471"/>
    </source>
</evidence>
<evidence type="ECO:0000256" key="2">
    <source>
        <dbReference type="SAM" id="MobiDB-lite"/>
    </source>
</evidence>
<dbReference type="Pfam" id="PF13205">
    <property type="entry name" value="Big_5"/>
    <property type="match status" value="2"/>
</dbReference>
<accession>A0A1F6NPZ2</accession>
<dbReference type="Pfam" id="PF01471">
    <property type="entry name" value="PG_binding_1"/>
    <property type="match status" value="1"/>
</dbReference>
<dbReference type="Proteomes" id="UP000178349">
    <property type="component" value="Unassembled WGS sequence"/>
</dbReference>
<dbReference type="SUPFAM" id="SSF49452">
    <property type="entry name" value="Starch-binding domain-like"/>
    <property type="match status" value="2"/>
</dbReference>
<sequence length="2131" mass="222208">MNFIKNFFSKQQLTKSTLMMSVAGFVGIAISLGIMLFADAVAPTPSQNGGILNGATDVPISTFVATRFDGGPLDIATISTSTVILQANTGNIQGGVPTGQNFCLNAMLVESSSTIVCDHMSDQIPLATSTWYTFTIASSTSNMVPEQLASDVVTVFQTGNFDSNNNITPPFVQSSVPQSGESSFPTNGNLLVTFPAGDQGNMSTSGQGSVTSTSNIMVKTVTNGQPSNTNICEGGCTFTWNNNNHTLKVDPTSELSANTDYVLIIGKNITNVANVKLQGGMQDVMQFFHTASGADNSSPTIVGMNPADSATDVQLNLSAVIIHFSKDMDQSTINTTTVEYFEDTDGNSSKNGGEASFANFGLKYDSMQKTLFVGYPQLLSTNTKYCVRFVDSGVTDSLGNALTSGSDLYKCFTTTAQAYSPVAPTVQSVDADNFMAWVQYDQPVSSTMAMDKTNYALVCGTNQLNTSGMNLVYRPEANAVEIQNHGCSVGSILSVTVTNVTDVSGTSPIVANNNGQVTVLDSNTTGGIIGSFDKPDFNNTDFGNFWENPTRCAPNTMIAGKTSRWMCEFSVPVALTTGAKFIITIPSGFDISNATIPAGTNSFLNADLNGPGPGVTTISAITNSTVANTITLTLNQSGSAMNSNDHIRFELEGIVNTLVAGSNSASIVVKDSSDVKQGQTINTAPFTIGEGGSSTISGTVCKGSTSGGACGGGDTGLSGVKVFIDSPQSGHQEVSTDGSGAYSFTNLSDGQYNIGIFVDPSQGALGGGNNFQSVTLSNGANALGVDFKKADMVATGGLALTFNITAGPASTALDIFCFAPNSSGFSSPVMKSLTTNGSGAVSDTLTLQPNTSYQCGLGPHIPFDSFSSGGPPSVPDFTFMPPAPKMINVTTTPLSTDFVLITTTNEIHGKVTDGSGTAIANVFVDARPVGCFDNSTGDLKDCNGAFAKSKSDGTFVLSVTEGTYILSACAPGMPCSKETEVTVKADTSNVGTDNNSTADVYSKGTLLTGQGQLIKMSKSDLTIAGQVQDENGTAIQYAFVHAQRGTGGSCSSFTPNGGDTGSPTDAQGNYTLYVSAGTWRVEAFAGSYGQVNCSIVTVGSSSVTGQNIKATTADYGTISGTVTKAGSPVQGANVNCFGPAGGNQTMTGSDGSYSMKLKAGNNYSCNGFIPGSGPLAPTASFTLASSGTATKNLVMASNPGTISIDLGSTITNAFCDAKNSSGVGNGTGQNNNGVYTINVPADTYTVRCGNPDLGEVGTTSTVVIANTINNITFSAPTLYQVTGRITDGTDNLQGASITLTDKSNGRIVFKQSDAKSGSNANVTLSVPAGTYSVMASKSGYVDSSSPETLVVSSAGSFATRSLIKASAAVAVTVQSSSSNYTGSAKVVATKSDGKIVTADVDKTATSGTNASLLLTDGTWSVRSFADNGKTVVTASTIVVTNNTPDNNTLALDLSQDISGFSVSQPQQQSMIPANGGLFKDSNINNFELNIPTGALSTSDATAGTIETKTNPTLAISTPGKEFVGTSAIDITPTNSSGQKISDISSAATIVMPFDPTAIPSGVATSSLKCGSWDEAAGEWEMLPSSVDTTNNTITCQTTHFSTFGVLAATSGGTDSNSNDSTPAPSSSGGGGGSSFVTPIVPTKSEAVKAIKLEATYEINKPTLLELGSETHTVTVLSANASSTTVLIESTPVTSILSINEAQNIDTNADGFNDLSVTYTGLNDLGNVKLEVVTLTDSIETQGPLSINAGQYETNTTTVTLFLNATNVSQVMFSNVSNFVGGKYVPYSVTSSWNLTEGNGAKTVYVRFKSSTGSTVDNSDSIELIGQGFEQKIEMPLTNIFCPLSIGKAYKYLDSRAVYYITSPFVQGDKCTKRAFKKSDVFFSYFDSWQDVNIVDKSTLWDISEDSLGFMPWGPKFNPQYGALIKAVTDPKVYLLIEGKKRWIDSEEAFMNLGYSWNWVEDVDQKLLDSVAMGDDINKDSGYPSGLLIKYSGNSDIYLLVSDDLHPGKLLKRHVKDMASFNTLGYRLDRIVVIPVTTQFDNGDELAGDDKNTSDKFSLYNFTLNLIPGSSGTEVKKLQIKLQDLGYLSEDIESTGYYGPATTEAIKALQKAKGIEMLGIVGPSTRKVLNSL</sequence>
<feature type="region of interest" description="Disordered" evidence="2">
    <location>
        <begin position="1611"/>
        <end position="1635"/>
    </location>
</feature>